<feature type="active site" description="Charge relay system" evidence="1">
    <location>
        <position position="160"/>
    </location>
</feature>
<dbReference type="Gene3D" id="3.90.1300.10">
    <property type="entry name" value="Amidase signature (AS) domain"/>
    <property type="match status" value="1"/>
</dbReference>
<reference evidence="3" key="2">
    <citation type="journal article" date="2023" name="IMA Fungus">
        <title>Comparative genomic study of the Penicillium genus elucidates a diverse pangenome and 15 lateral gene transfer events.</title>
        <authorList>
            <person name="Petersen C."/>
            <person name="Sorensen T."/>
            <person name="Nielsen M.R."/>
            <person name="Sondergaard T.E."/>
            <person name="Sorensen J.L."/>
            <person name="Fitzpatrick D.A."/>
            <person name="Frisvad J.C."/>
            <person name="Nielsen K.L."/>
        </authorList>
    </citation>
    <scope>NUCLEOTIDE SEQUENCE</scope>
    <source>
        <strain evidence="3">IBT 19713</strain>
    </source>
</reference>
<dbReference type="Proteomes" id="UP001150941">
    <property type="component" value="Unassembled WGS sequence"/>
</dbReference>
<dbReference type="AlphaFoldDB" id="A0A9W9PJG5"/>
<evidence type="ECO:0000259" key="2">
    <source>
        <dbReference type="Pfam" id="PF01425"/>
    </source>
</evidence>
<accession>A0A9W9PJG5</accession>
<dbReference type="Pfam" id="PF01425">
    <property type="entry name" value="Amidase"/>
    <property type="match status" value="1"/>
</dbReference>
<proteinExistence type="predicted"/>
<dbReference type="SUPFAM" id="SSF75304">
    <property type="entry name" value="Amidase signature (AS) enzymes"/>
    <property type="match status" value="1"/>
</dbReference>
<dbReference type="InterPro" id="IPR036928">
    <property type="entry name" value="AS_sf"/>
</dbReference>
<dbReference type="EMBL" id="JAPQKS010000002">
    <property type="protein sequence ID" value="KAJ5247874.1"/>
    <property type="molecule type" value="Genomic_DNA"/>
</dbReference>
<dbReference type="InterPro" id="IPR023631">
    <property type="entry name" value="Amidase_dom"/>
</dbReference>
<reference evidence="3" key="1">
    <citation type="submission" date="2022-11" db="EMBL/GenBank/DDBJ databases">
        <authorList>
            <person name="Petersen C."/>
        </authorList>
    </citation>
    <scope>NUCLEOTIDE SEQUENCE</scope>
    <source>
        <strain evidence="3">IBT 19713</strain>
    </source>
</reference>
<name>A0A9W9PJG5_9EURO</name>
<evidence type="ECO:0000256" key="1">
    <source>
        <dbReference type="PIRSR" id="PIRSR001221-1"/>
    </source>
</evidence>
<protein>
    <recommendedName>
        <fullName evidence="2">Amidase domain-containing protein</fullName>
    </recommendedName>
</protein>
<comment type="caution">
    <text evidence="3">The sequence shown here is derived from an EMBL/GenBank/DDBJ whole genome shotgun (WGS) entry which is preliminary data.</text>
</comment>
<sequence>MRKLDIQELTIAQFHSALREKTTTCVDLVRTYLSRIAQFDPELNSIICLNDEALQIAAVKDRETKHLIQTMAPFRPLHGVPIILKDNYMTKGLPTSAGVKALRALQSANNSQVVSHLTSAGAIILAKANLHEFALHGTTTSSLGGQTLNPYDFQRTPGGSSGGTAAALAANFGLVGCGTDTMNSLRSPASACGIVGFRPSTGKVPTQGIVPVSRTQDVAGPMGRTVNDVKIVYYAMRGICDDVLPLPPVRNPRIGILDLYFGIGNPQSCSPGTIAENGVIQNITRGAISLIQKYTNIGFVAIKPDQSWEVDTLLETADTQPYEFGSQLNEFLQAPFIASSPHTSLESIFESGEYHKGAVTEVFTASRDNPRVFSPNSPEYHARLAAISKLKFSLERCFKEYDVDAFLYPHQRQLPVAIGAMRQPRRNGVLAALTGSPAICLPAGFTEATQSATLGVPVGIELMGRRGRDAELLELAEMIEKVLPHRKPPLLTIRKSL</sequence>
<dbReference type="GeneID" id="83199457"/>
<feature type="domain" description="Amidase" evidence="2">
    <location>
        <begin position="27"/>
        <end position="473"/>
    </location>
</feature>
<gene>
    <name evidence="3" type="ORF">N7468_002857</name>
</gene>
<dbReference type="RefSeq" id="XP_058335295.1">
    <property type="nucleotide sequence ID" value="XM_058472154.1"/>
</dbReference>
<organism evidence="3 4">
    <name type="scientific">Penicillium chermesinum</name>
    <dbReference type="NCBI Taxonomy" id="63820"/>
    <lineage>
        <taxon>Eukaryota</taxon>
        <taxon>Fungi</taxon>
        <taxon>Dikarya</taxon>
        <taxon>Ascomycota</taxon>
        <taxon>Pezizomycotina</taxon>
        <taxon>Eurotiomycetes</taxon>
        <taxon>Eurotiomycetidae</taxon>
        <taxon>Eurotiales</taxon>
        <taxon>Aspergillaceae</taxon>
        <taxon>Penicillium</taxon>
    </lineage>
</organism>
<dbReference type="OrthoDB" id="566138at2759"/>
<keyword evidence="4" id="KW-1185">Reference proteome</keyword>
<feature type="active site" description="Acyl-ester intermediate" evidence="1">
    <location>
        <position position="184"/>
    </location>
</feature>
<evidence type="ECO:0000313" key="4">
    <source>
        <dbReference type="Proteomes" id="UP001150941"/>
    </source>
</evidence>
<feature type="active site" description="Charge relay system" evidence="1">
    <location>
        <position position="85"/>
    </location>
</feature>
<dbReference type="PANTHER" id="PTHR42678:SF5">
    <property type="entry name" value="GLUTAMYL-TRNA(GLN) AMIDOTRANSFERASE SUBUNIT A"/>
    <property type="match status" value="1"/>
</dbReference>
<dbReference type="PANTHER" id="PTHR42678">
    <property type="entry name" value="AMIDASE"/>
    <property type="match status" value="1"/>
</dbReference>
<evidence type="ECO:0000313" key="3">
    <source>
        <dbReference type="EMBL" id="KAJ5247874.1"/>
    </source>
</evidence>